<dbReference type="EMBL" id="ONZP01000245">
    <property type="protein sequence ID" value="SPJ78915.1"/>
    <property type="molecule type" value="Genomic_DNA"/>
</dbReference>
<feature type="region of interest" description="Disordered" evidence="1">
    <location>
        <begin position="1"/>
        <end position="80"/>
    </location>
</feature>
<evidence type="ECO:0000313" key="3">
    <source>
        <dbReference type="Proteomes" id="UP001187734"/>
    </source>
</evidence>
<evidence type="ECO:0000313" key="2">
    <source>
        <dbReference type="EMBL" id="SPJ78915.1"/>
    </source>
</evidence>
<organism evidence="2 3">
    <name type="scientific">Fusarium torulosum</name>
    <dbReference type="NCBI Taxonomy" id="33205"/>
    <lineage>
        <taxon>Eukaryota</taxon>
        <taxon>Fungi</taxon>
        <taxon>Dikarya</taxon>
        <taxon>Ascomycota</taxon>
        <taxon>Pezizomycotina</taxon>
        <taxon>Sordariomycetes</taxon>
        <taxon>Hypocreomycetidae</taxon>
        <taxon>Hypocreales</taxon>
        <taxon>Nectriaceae</taxon>
        <taxon>Fusarium</taxon>
    </lineage>
</organism>
<sequence length="182" mass="20520">MPSQTPLNKEENEIQRQQGSSTSTDDVALPSEDDLTLREHSSTSTLDCCTPGDPESTEADDCSLEPAANSPQGDSYRYDPNLLGERITAPRGMLDASFMPIILKFQRRLKVLERFPKQGLRQPTTPEQRNPGAFLTSFLKKSRRQPQLENPSEYLASQREACKRMLKEKIEEAIEESSKGWC</sequence>
<feature type="compositionally biased region" description="Polar residues" evidence="1">
    <location>
        <begin position="15"/>
        <end position="25"/>
    </location>
</feature>
<proteinExistence type="predicted"/>
<protein>
    <submittedName>
        <fullName evidence="2">Uncharacterized protein</fullName>
    </submittedName>
</protein>
<name>A0AAE8MAV1_9HYPO</name>
<reference evidence="2" key="1">
    <citation type="submission" date="2018-03" db="EMBL/GenBank/DDBJ databases">
        <authorList>
            <person name="Guldener U."/>
        </authorList>
    </citation>
    <scope>NUCLEOTIDE SEQUENCE</scope>
</reference>
<dbReference type="AlphaFoldDB" id="A0AAE8MAV1"/>
<comment type="caution">
    <text evidence="2">The sequence shown here is derived from an EMBL/GenBank/DDBJ whole genome shotgun (WGS) entry which is preliminary data.</text>
</comment>
<accession>A0AAE8MAV1</accession>
<evidence type="ECO:0000256" key="1">
    <source>
        <dbReference type="SAM" id="MobiDB-lite"/>
    </source>
</evidence>
<keyword evidence="3" id="KW-1185">Reference proteome</keyword>
<gene>
    <name evidence="2" type="ORF">FTOL_07306</name>
</gene>
<dbReference type="Proteomes" id="UP001187734">
    <property type="component" value="Unassembled WGS sequence"/>
</dbReference>